<gene>
    <name evidence="2" type="ORF">CALCODRAFT_132975</name>
</gene>
<sequence>MRHWAEYRRAVRNRTRAGRVTSVAGAVSPSRALPGFSNLAELRPNPRDPVHRTSHSAFWPILYQCHAKPPRAHDRPSHPKVTPRREERNDSPKRLPLPSQGFHFRRPIPLPLRNCRGGKVNSLDYPRPWWDGWPWSAERDGCGRVRLGGVEVARGGASCSLPMGESGTGFIAWLREDGGHRWGD</sequence>
<proteinExistence type="predicted"/>
<feature type="compositionally biased region" description="Basic and acidic residues" evidence="1">
    <location>
        <begin position="71"/>
        <end position="93"/>
    </location>
</feature>
<organism evidence="2 3">
    <name type="scientific">Calocera cornea HHB12733</name>
    <dbReference type="NCBI Taxonomy" id="1353952"/>
    <lineage>
        <taxon>Eukaryota</taxon>
        <taxon>Fungi</taxon>
        <taxon>Dikarya</taxon>
        <taxon>Basidiomycota</taxon>
        <taxon>Agaricomycotina</taxon>
        <taxon>Dacrymycetes</taxon>
        <taxon>Dacrymycetales</taxon>
        <taxon>Dacrymycetaceae</taxon>
        <taxon>Calocera</taxon>
    </lineage>
</organism>
<evidence type="ECO:0000313" key="2">
    <source>
        <dbReference type="EMBL" id="KZT51520.1"/>
    </source>
</evidence>
<feature type="region of interest" description="Disordered" evidence="1">
    <location>
        <begin position="69"/>
        <end position="101"/>
    </location>
</feature>
<dbReference type="AlphaFoldDB" id="A0A165CW63"/>
<dbReference type="InParanoid" id="A0A165CW63"/>
<protein>
    <submittedName>
        <fullName evidence="2">Uncharacterized protein</fullName>
    </submittedName>
</protein>
<reference evidence="2 3" key="1">
    <citation type="journal article" date="2016" name="Mol. Biol. Evol.">
        <title>Comparative Genomics of Early-Diverging Mushroom-Forming Fungi Provides Insights into the Origins of Lignocellulose Decay Capabilities.</title>
        <authorList>
            <person name="Nagy L.G."/>
            <person name="Riley R."/>
            <person name="Tritt A."/>
            <person name="Adam C."/>
            <person name="Daum C."/>
            <person name="Floudas D."/>
            <person name="Sun H."/>
            <person name="Yadav J.S."/>
            <person name="Pangilinan J."/>
            <person name="Larsson K.H."/>
            <person name="Matsuura K."/>
            <person name="Barry K."/>
            <person name="Labutti K."/>
            <person name="Kuo R."/>
            <person name="Ohm R.A."/>
            <person name="Bhattacharya S.S."/>
            <person name="Shirouzu T."/>
            <person name="Yoshinaga Y."/>
            <person name="Martin F.M."/>
            <person name="Grigoriev I.V."/>
            <person name="Hibbett D.S."/>
        </authorList>
    </citation>
    <scope>NUCLEOTIDE SEQUENCE [LARGE SCALE GENOMIC DNA]</scope>
    <source>
        <strain evidence="2 3">HHB12733</strain>
    </source>
</reference>
<evidence type="ECO:0000313" key="3">
    <source>
        <dbReference type="Proteomes" id="UP000076842"/>
    </source>
</evidence>
<dbReference type="Proteomes" id="UP000076842">
    <property type="component" value="Unassembled WGS sequence"/>
</dbReference>
<evidence type="ECO:0000256" key="1">
    <source>
        <dbReference type="SAM" id="MobiDB-lite"/>
    </source>
</evidence>
<dbReference type="EMBL" id="KV424104">
    <property type="protein sequence ID" value="KZT51520.1"/>
    <property type="molecule type" value="Genomic_DNA"/>
</dbReference>
<keyword evidence="3" id="KW-1185">Reference proteome</keyword>
<name>A0A165CW63_9BASI</name>
<accession>A0A165CW63</accession>